<protein>
    <recommendedName>
        <fullName evidence="3">Tc1-like transposase DDE domain-containing protein</fullName>
    </recommendedName>
</protein>
<sequence length="360" mass="40685">MESPEDFIVPLDKRQNILTTKSLKSKVLTLTKVNFHLYQAIAYIWSIHNVKEEIQQEEILGPYYFTISKKSYTPLAVNTQVHLPIKRSAAPLTNNENSSSKKHEKVTLRKCIAEVLGVLESTVGQVIHEWNQCNNGTFPEQKPIGQPNHDITTLLHEKITNSNKSGSPISTPILQNRSFFTLPYHCELQPIEGIWAVVKGERSAAPLTNNENSSSKKHEKVTLRKCIAEVLGVLESTVGQVIHEWNQCNNGTFPEQKPIGQPNHDITTLLHEKITNSNKSGSPISTPILQNRSFFTLPYHCELQPIEGIWAVVKGEVSRSGPHKNLLKIRNKLFWAFKEKINSKTIIGIWKRALINAKKL</sequence>
<name>A0A397J1F5_9GLOM</name>
<proteinExistence type="predicted"/>
<evidence type="ECO:0008006" key="3">
    <source>
        <dbReference type="Google" id="ProtNLM"/>
    </source>
</evidence>
<keyword evidence="2" id="KW-1185">Reference proteome</keyword>
<gene>
    <name evidence="1" type="ORF">Glove_157g5</name>
</gene>
<dbReference type="AlphaFoldDB" id="A0A397J1F5"/>
<evidence type="ECO:0000313" key="1">
    <source>
        <dbReference type="EMBL" id="RHZ78730.1"/>
    </source>
</evidence>
<evidence type="ECO:0000313" key="2">
    <source>
        <dbReference type="Proteomes" id="UP000266861"/>
    </source>
</evidence>
<reference evidence="1 2" key="1">
    <citation type="submission" date="2018-08" db="EMBL/GenBank/DDBJ databases">
        <title>Genome and evolution of the arbuscular mycorrhizal fungus Diversispora epigaea (formerly Glomus versiforme) and its bacterial endosymbionts.</title>
        <authorList>
            <person name="Sun X."/>
            <person name="Fei Z."/>
            <person name="Harrison M."/>
        </authorList>
    </citation>
    <scope>NUCLEOTIDE SEQUENCE [LARGE SCALE GENOMIC DNA]</scope>
    <source>
        <strain evidence="1 2">IT104</strain>
    </source>
</reference>
<dbReference type="OrthoDB" id="2441967at2759"/>
<comment type="caution">
    <text evidence="1">The sequence shown here is derived from an EMBL/GenBank/DDBJ whole genome shotgun (WGS) entry which is preliminary data.</text>
</comment>
<accession>A0A397J1F5</accession>
<organism evidence="1 2">
    <name type="scientific">Diversispora epigaea</name>
    <dbReference type="NCBI Taxonomy" id="1348612"/>
    <lineage>
        <taxon>Eukaryota</taxon>
        <taxon>Fungi</taxon>
        <taxon>Fungi incertae sedis</taxon>
        <taxon>Mucoromycota</taxon>
        <taxon>Glomeromycotina</taxon>
        <taxon>Glomeromycetes</taxon>
        <taxon>Diversisporales</taxon>
        <taxon>Diversisporaceae</taxon>
        <taxon>Diversispora</taxon>
    </lineage>
</organism>
<dbReference type="EMBL" id="PQFF01000148">
    <property type="protein sequence ID" value="RHZ78730.1"/>
    <property type="molecule type" value="Genomic_DNA"/>
</dbReference>
<dbReference type="Proteomes" id="UP000266861">
    <property type="component" value="Unassembled WGS sequence"/>
</dbReference>